<sequence length="391" mass="41994">MLGAFTQRASDDMLTVKVQVRALWVREIGRGEGGHYECRAVGNRAGVHGYDRRGCQPRTLPTLQFGQTLHRFTIPVSRPISAFSTATTSHATLLAACFEALHLPPTTSLALTWRDADGESVSLGSQIEMDEAVRCCSEDGILRLDAAIAGGEEPAPREEEEEEEEAAVVWSRAGWDWPRAPLYAVLEDEAEGLVADTEDDEDDDDHASPVASYSPIPAEAVDDDDEDEDEDEDDEDDTAPSDTTAHGGIMRLAVEREMREGLLPAASAAAPSPVHVETQTAIEPMTDEAGTQTQTALRVAVELRDRATSSPAQPAVEIGTQTSEPASWVDSVTAAWAVGSRDPGCSVTVQTTDVFGGCGRCAARPLAVHVETQVETHVEDNVETEFVLVDA</sequence>
<dbReference type="EMBL" id="ML000787">
    <property type="protein sequence ID" value="RKO83832.1"/>
    <property type="molecule type" value="Genomic_DNA"/>
</dbReference>
<name>A0A4P9VX73_9FUNG</name>
<keyword evidence="4" id="KW-1185">Reference proteome</keyword>
<feature type="compositionally biased region" description="Acidic residues" evidence="1">
    <location>
        <begin position="195"/>
        <end position="205"/>
    </location>
</feature>
<dbReference type="AlphaFoldDB" id="A0A4P9VX73"/>
<dbReference type="Gene3D" id="3.10.20.90">
    <property type="entry name" value="Phosphatidylinositol 3-kinase Catalytic Subunit, Chain A, domain 1"/>
    <property type="match status" value="1"/>
</dbReference>
<accession>A0A4P9VX73</accession>
<evidence type="ECO:0000256" key="1">
    <source>
        <dbReference type="SAM" id="MobiDB-lite"/>
    </source>
</evidence>
<evidence type="ECO:0000313" key="3">
    <source>
        <dbReference type="EMBL" id="RKO83832.1"/>
    </source>
</evidence>
<organism evidence="3 4">
    <name type="scientific">Blyttiomyces helicus</name>
    <dbReference type="NCBI Taxonomy" id="388810"/>
    <lineage>
        <taxon>Eukaryota</taxon>
        <taxon>Fungi</taxon>
        <taxon>Fungi incertae sedis</taxon>
        <taxon>Chytridiomycota</taxon>
        <taxon>Chytridiomycota incertae sedis</taxon>
        <taxon>Chytridiomycetes</taxon>
        <taxon>Chytridiomycetes incertae sedis</taxon>
        <taxon>Blyttiomyces</taxon>
    </lineage>
</organism>
<evidence type="ECO:0000259" key="2">
    <source>
        <dbReference type="PROSITE" id="PS51745"/>
    </source>
</evidence>
<evidence type="ECO:0000313" key="4">
    <source>
        <dbReference type="Proteomes" id="UP000269721"/>
    </source>
</evidence>
<feature type="domain" description="PB1" evidence="2">
    <location>
        <begin position="62"/>
        <end position="146"/>
    </location>
</feature>
<reference evidence="4" key="1">
    <citation type="journal article" date="2018" name="Nat. Microbiol.">
        <title>Leveraging single-cell genomics to expand the fungal tree of life.</title>
        <authorList>
            <person name="Ahrendt S.R."/>
            <person name="Quandt C.A."/>
            <person name="Ciobanu D."/>
            <person name="Clum A."/>
            <person name="Salamov A."/>
            <person name="Andreopoulos B."/>
            <person name="Cheng J.F."/>
            <person name="Woyke T."/>
            <person name="Pelin A."/>
            <person name="Henrissat B."/>
            <person name="Reynolds N.K."/>
            <person name="Benny G.L."/>
            <person name="Smith M.E."/>
            <person name="James T.Y."/>
            <person name="Grigoriev I.V."/>
        </authorList>
    </citation>
    <scope>NUCLEOTIDE SEQUENCE [LARGE SCALE GENOMIC DNA]</scope>
</reference>
<protein>
    <recommendedName>
        <fullName evidence="2">PB1 domain-containing protein</fullName>
    </recommendedName>
</protein>
<feature type="region of interest" description="Disordered" evidence="1">
    <location>
        <begin position="195"/>
        <end position="247"/>
    </location>
</feature>
<dbReference type="SUPFAM" id="SSF54277">
    <property type="entry name" value="CAD &amp; PB1 domains"/>
    <property type="match status" value="1"/>
</dbReference>
<dbReference type="Proteomes" id="UP000269721">
    <property type="component" value="Unassembled WGS sequence"/>
</dbReference>
<dbReference type="PROSITE" id="PS51745">
    <property type="entry name" value="PB1"/>
    <property type="match status" value="1"/>
</dbReference>
<dbReference type="InterPro" id="IPR053793">
    <property type="entry name" value="PB1-like"/>
</dbReference>
<proteinExistence type="predicted"/>
<feature type="compositionally biased region" description="Acidic residues" evidence="1">
    <location>
        <begin position="220"/>
        <end position="239"/>
    </location>
</feature>
<gene>
    <name evidence="3" type="ORF">BDK51DRAFT_52447</name>
</gene>